<comment type="similarity">
    <text evidence="2">Belongs to the aldo/keto reductase family. Aldo/keto reductase 2 subfamily.</text>
</comment>
<dbReference type="GO" id="GO:0016491">
    <property type="term" value="F:oxidoreductase activity"/>
    <property type="evidence" value="ECO:0007669"/>
    <property type="project" value="UniProtKB-KW"/>
</dbReference>
<dbReference type="Proteomes" id="UP000001745">
    <property type="component" value="Unassembled WGS sequence"/>
</dbReference>
<feature type="domain" description="NADP-dependent oxidoreductase" evidence="3">
    <location>
        <begin position="20"/>
        <end position="297"/>
    </location>
</feature>
<dbReference type="VEuPathDB" id="FungiDB:TSTA_100010"/>
<protein>
    <submittedName>
        <fullName evidence="4">Aldo/keto reductase, putative</fullName>
    </submittedName>
</protein>
<keyword evidence="1" id="KW-0560">Oxidoreductase</keyword>
<dbReference type="OrthoDB" id="48988at2759"/>
<evidence type="ECO:0000313" key="4">
    <source>
        <dbReference type="EMBL" id="EED13755.1"/>
    </source>
</evidence>
<reference evidence="5" key="1">
    <citation type="journal article" date="2015" name="Genome Announc.">
        <title>Genome sequence of the AIDS-associated pathogen Penicillium marneffei (ATCC18224) and its near taxonomic relative Talaromyces stipitatus (ATCC10500).</title>
        <authorList>
            <person name="Nierman W.C."/>
            <person name="Fedorova-Abrams N.D."/>
            <person name="Andrianopoulos A."/>
        </authorList>
    </citation>
    <scope>NUCLEOTIDE SEQUENCE [LARGE SCALE GENOMIC DNA]</scope>
    <source>
        <strain evidence="5">ATCC 10500 / CBS 375.48 / QM 6759 / NRRL 1006</strain>
    </source>
</reference>
<dbReference type="GeneID" id="8105444"/>
<proteinExistence type="inferred from homology"/>
<dbReference type="PANTHER" id="PTHR43364:SF4">
    <property type="entry name" value="NAD(P)-LINKED OXIDOREDUCTASE SUPERFAMILY PROTEIN"/>
    <property type="match status" value="1"/>
</dbReference>
<dbReference type="EMBL" id="EQ962658">
    <property type="protein sequence ID" value="EED13755.1"/>
    <property type="molecule type" value="Genomic_DNA"/>
</dbReference>
<evidence type="ECO:0000313" key="5">
    <source>
        <dbReference type="Proteomes" id="UP000001745"/>
    </source>
</evidence>
<dbReference type="AlphaFoldDB" id="B8MMK1"/>
<dbReference type="HOGENOM" id="CLU_023205_1_1_1"/>
<dbReference type="PhylomeDB" id="B8MMK1"/>
<dbReference type="PANTHER" id="PTHR43364">
    <property type="entry name" value="NADH-SPECIFIC METHYLGLYOXAL REDUCTASE-RELATED"/>
    <property type="match status" value="1"/>
</dbReference>
<evidence type="ECO:0000259" key="3">
    <source>
        <dbReference type="Pfam" id="PF00248"/>
    </source>
</evidence>
<dbReference type="eggNOG" id="ENOG502R41Z">
    <property type="taxonomic scope" value="Eukaryota"/>
</dbReference>
<dbReference type="InterPro" id="IPR050523">
    <property type="entry name" value="AKR_Detox_Biosynth"/>
</dbReference>
<keyword evidence="5" id="KW-1185">Reference proteome</keyword>
<dbReference type="Pfam" id="PF00248">
    <property type="entry name" value="Aldo_ket_red"/>
    <property type="match status" value="1"/>
</dbReference>
<dbReference type="STRING" id="441959.B8MMK1"/>
<dbReference type="InParanoid" id="B8MMK1"/>
<evidence type="ECO:0000256" key="1">
    <source>
        <dbReference type="ARBA" id="ARBA00023002"/>
    </source>
</evidence>
<name>B8MMK1_TALSN</name>
<gene>
    <name evidence="4" type="ORF">TSTA_100010</name>
</gene>
<dbReference type="InterPro" id="IPR020471">
    <property type="entry name" value="AKR"/>
</dbReference>
<dbReference type="OMA" id="CREKNYV"/>
<dbReference type="InterPro" id="IPR036812">
    <property type="entry name" value="NAD(P)_OxRdtase_dom_sf"/>
</dbReference>
<organism evidence="4 5">
    <name type="scientific">Talaromyces stipitatus (strain ATCC 10500 / CBS 375.48 / QM 6759 / NRRL 1006)</name>
    <name type="common">Penicillium stipitatum</name>
    <dbReference type="NCBI Taxonomy" id="441959"/>
    <lineage>
        <taxon>Eukaryota</taxon>
        <taxon>Fungi</taxon>
        <taxon>Dikarya</taxon>
        <taxon>Ascomycota</taxon>
        <taxon>Pezizomycotina</taxon>
        <taxon>Eurotiomycetes</taxon>
        <taxon>Eurotiomycetidae</taxon>
        <taxon>Eurotiales</taxon>
        <taxon>Trichocomaceae</taxon>
        <taxon>Talaromyces</taxon>
        <taxon>Talaromyces sect. Talaromyces</taxon>
    </lineage>
</organism>
<dbReference type="InterPro" id="IPR023210">
    <property type="entry name" value="NADP_OxRdtase_dom"/>
</dbReference>
<evidence type="ECO:0000256" key="2">
    <source>
        <dbReference type="ARBA" id="ARBA00038157"/>
    </source>
</evidence>
<sequence>MTSSSVEIAFARKTQPNSSKYLSDHGIQTIDTAEIYLGSEELLGAASAVSLGFTIDTKVGHGAGGSTTPATKENVIRSGEASLNRLKTNQVDVYYIHGFDQRVPLKDTLEGINELYKKGVFKRFGLSNFSVAEIEDVVRISKERGFVLPTVYEGNYNAINHLIEKKLFSTIRKYNMVFHAYSPIAGGLLAKTPHQIKEGGQGRWDINTFVGKLYYGMYNKPNVMEFLEKFGKIATTKTKCSQAELAYRWIAYHSRLKGELGDKIIGARYGPQLTEVLDALGRGPLSAEVVEEVNGLWDLVKDDPPAEHRTILEELKRSDIK</sequence>
<accession>B8MMK1</accession>
<dbReference type="RefSeq" id="XP_002485993.1">
    <property type="nucleotide sequence ID" value="XM_002485948.1"/>
</dbReference>
<dbReference type="SUPFAM" id="SSF51430">
    <property type="entry name" value="NAD(P)-linked oxidoreductase"/>
    <property type="match status" value="1"/>
</dbReference>
<dbReference type="PRINTS" id="PR00069">
    <property type="entry name" value="ALDKETRDTASE"/>
</dbReference>
<dbReference type="Gene3D" id="3.20.20.100">
    <property type="entry name" value="NADP-dependent oxidoreductase domain"/>
    <property type="match status" value="1"/>
</dbReference>